<dbReference type="Gene3D" id="1.10.510.10">
    <property type="entry name" value="Transferase(Phosphotransferase) domain 1"/>
    <property type="match status" value="1"/>
</dbReference>
<sequence>MADAIGIAGLAIAVFDQLLKLGERTAQTIQDIRTFAEDLKHVSETIRREHGITKALKYLLFEKSPRYGGQMLFEQYGEEVQTTILSVVEELLDTLESASKLLDRHCGSEQPWFSRDRCFMVSRSPSPSTFTLTVDNASQSGSLVTERSSSTTSLARKLRWSLSDKRRAKDIIDRYADRNNNLYRIVQLNSFASGIGVNLQHLENMQHNQAAKQLGFDETAGLQLLAKAAMVGMADNFEISDSFTSGWTDITPIEDRFFTFNKSGKSYLQDTCEYKVNSSEIDHQTRSRLNGLVSLLQQPKGQVFRIPKCIGWRFLPSSRDIAFIFESPGAAGTQPRSLLRLFEDPSMKPSLQDKFNLAHSLAKSISQLQMVQWVHESFRSENILFYIPSPPQNDQKNDRSEVVIPLDQPWVLGFDFSRPESFFSHGFPDTNPDRDIYRHPNRQGRPTMTFSKWHDIYSLGVVLLEIGFWEPAIQQQHPRDLFRAMREPENIRERLVKVARRRLPAKVGGRYSELVVACLTGDFGVEDDTKEDIQLQQAFRTQVISVLAQIVQSI</sequence>
<name>A0A9P9JPX9_FUSRE</name>
<dbReference type="PANTHER" id="PTHR37542">
    <property type="entry name" value="HELO DOMAIN-CONTAINING PROTEIN-RELATED"/>
    <property type="match status" value="1"/>
</dbReference>
<evidence type="ECO:0000313" key="2">
    <source>
        <dbReference type="EMBL" id="KAH7216969.1"/>
    </source>
</evidence>
<dbReference type="SUPFAM" id="SSF56112">
    <property type="entry name" value="Protein kinase-like (PK-like)"/>
    <property type="match status" value="1"/>
</dbReference>
<evidence type="ECO:0000313" key="3">
    <source>
        <dbReference type="Proteomes" id="UP000720189"/>
    </source>
</evidence>
<dbReference type="PANTHER" id="PTHR37542:SF3">
    <property type="entry name" value="PRION-INHIBITION AND PROPAGATION HELO DOMAIN-CONTAINING PROTEIN"/>
    <property type="match status" value="1"/>
</dbReference>
<protein>
    <recommendedName>
        <fullName evidence="1">DUF7580 domain-containing protein</fullName>
    </recommendedName>
</protein>
<dbReference type="InterPro" id="IPR056002">
    <property type="entry name" value="DUF7580"/>
</dbReference>
<dbReference type="InterPro" id="IPR011009">
    <property type="entry name" value="Kinase-like_dom_sf"/>
</dbReference>
<dbReference type="InterPro" id="IPR038305">
    <property type="entry name" value="HeLo_sf"/>
</dbReference>
<evidence type="ECO:0000259" key="1">
    <source>
        <dbReference type="Pfam" id="PF24476"/>
    </source>
</evidence>
<dbReference type="Gene3D" id="1.20.120.1020">
    <property type="entry name" value="Prion-inhibition and propagation, HeLo domain"/>
    <property type="match status" value="1"/>
</dbReference>
<comment type="caution">
    <text evidence="2">The sequence shown here is derived from an EMBL/GenBank/DDBJ whole genome shotgun (WGS) entry which is preliminary data.</text>
</comment>
<dbReference type="RefSeq" id="XP_046041950.1">
    <property type="nucleotide sequence ID" value="XM_046194420.1"/>
</dbReference>
<keyword evidence="3" id="KW-1185">Reference proteome</keyword>
<dbReference type="Pfam" id="PF24476">
    <property type="entry name" value="DUF7580"/>
    <property type="match status" value="1"/>
</dbReference>
<proteinExistence type="predicted"/>
<dbReference type="GeneID" id="70224374"/>
<dbReference type="Proteomes" id="UP000720189">
    <property type="component" value="Unassembled WGS sequence"/>
</dbReference>
<reference evidence="2" key="1">
    <citation type="journal article" date="2021" name="Nat. Commun.">
        <title>Genetic determinants of endophytism in the Arabidopsis root mycobiome.</title>
        <authorList>
            <person name="Mesny F."/>
            <person name="Miyauchi S."/>
            <person name="Thiergart T."/>
            <person name="Pickel B."/>
            <person name="Atanasova L."/>
            <person name="Karlsson M."/>
            <person name="Huettel B."/>
            <person name="Barry K.W."/>
            <person name="Haridas S."/>
            <person name="Chen C."/>
            <person name="Bauer D."/>
            <person name="Andreopoulos W."/>
            <person name="Pangilinan J."/>
            <person name="LaButti K."/>
            <person name="Riley R."/>
            <person name="Lipzen A."/>
            <person name="Clum A."/>
            <person name="Drula E."/>
            <person name="Henrissat B."/>
            <person name="Kohler A."/>
            <person name="Grigoriev I.V."/>
            <person name="Martin F.M."/>
            <person name="Hacquard S."/>
        </authorList>
    </citation>
    <scope>NUCLEOTIDE SEQUENCE</scope>
    <source>
        <strain evidence="2">MPI-CAGE-AT-0023</strain>
    </source>
</reference>
<feature type="domain" description="DUF7580" evidence="1">
    <location>
        <begin position="348"/>
        <end position="549"/>
    </location>
</feature>
<accession>A0A9P9JPX9</accession>
<dbReference type="AlphaFoldDB" id="A0A9P9JPX9"/>
<organism evidence="2 3">
    <name type="scientific">Fusarium redolens</name>
    <dbReference type="NCBI Taxonomy" id="48865"/>
    <lineage>
        <taxon>Eukaryota</taxon>
        <taxon>Fungi</taxon>
        <taxon>Dikarya</taxon>
        <taxon>Ascomycota</taxon>
        <taxon>Pezizomycotina</taxon>
        <taxon>Sordariomycetes</taxon>
        <taxon>Hypocreomycetidae</taxon>
        <taxon>Hypocreales</taxon>
        <taxon>Nectriaceae</taxon>
        <taxon>Fusarium</taxon>
        <taxon>Fusarium redolens species complex</taxon>
    </lineage>
</organism>
<dbReference type="EMBL" id="JAGMUX010000029">
    <property type="protein sequence ID" value="KAH7216969.1"/>
    <property type="molecule type" value="Genomic_DNA"/>
</dbReference>
<gene>
    <name evidence="2" type="ORF">BKA55DRAFT_585209</name>
</gene>
<dbReference type="OrthoDB" id="1911848at2759"/>